<name>A0A2N3I8F7_9BACT</name>
<gene>
    <name evidence="1" type="ORF">BZG01_10890</name>
</gene>
<evidence type="ECO:0000313" key="2">
    <source>
        <dbReference type="Proteomes" id="UP000233618"/>
    </source>
</evidence>
<sequence length="121" mass="14051">MRCLFICIVLLLAGIQSISAQNSMIMEKRYITLMSDYEPMHGKIIKLEKKEERLLITLEIKDVSKEIILQNTIENLVLFESAKVGYMFVCKKSEAQSTVAIYYQNEDGGVRVYPFYLKEEK</sequence>
<accession>A0A2N3I8F7</accession>
<evidence type="ECO:0000313" key="1">
    <source>
        <dbReference type="EMBL" id="PKQ66523.1"/>
    </source>
</evidence>
<organism evidence="1 2">
    <name type="scientific">Labilibaculum manganireducens</name>
    <dbReference type="NCBI Taxonomy" id="1940525"/>
    <lineage>
        <taxon>Bacteria</taxon>
        <taxon>Pseudomonadati</taxon>
        <taxon>Bacteroidota</taxon>
        <taxon>Bacteroidia</taxon>
        <taxon>Marinilabiliales</taxon>
        <taxon>Marinifilaceae</taxon>
        <taxon>Labilibaculum</taxon>
    </lineage>
</organism>
<dbReference type="EMBL" id="MVDE01000014">
    <property type="protein sequence ID" value="PKQ66523.1"/>
    <property type="molecule type" value="Genomic_DNA"/>
</dbReference>
<protein>
    <submittedName>
        <fullName evidence="1">Uncharacterized protein</fullName>
    </submittedName>
</protein>
<keyword evidence="2" id="KW-1185">Reference proteome</keyword>
<reference evidence="1 2" key="1">
    <citation type="journal article" date="2017" name="Front. Microbiol.">
        <title>Labilibaculum manganireducens gen. nov., sp. nov. and Labilibaculum filiforme sp. nov., Novel Bacteroidetes Isolated from Subsurface Sediments of the Baltic Sea.</title>
        <authorList>
            <person name="Vandieken V."/>
            <person name="Marshall I.P."/>
            <person name="Niemann H."/>
            <person name="Engelen B."/>
            <person name="Cypionka H."/>
        </authorList>
    </citation>
    <scope>NUCLEOTIDE SEQUENCE [LARGE SCALE GENOMIC DNA]</scope>
    <source>
        <strain evidence="1 2">59.10-2M</strain>
    </source>
</reference>
<proteinExistence type="predicted"/>
<dbReference type="Proteomes" id="UP000233618">
    <property type="component" value="Unassembled WGS sequence"/>
</dbReference>
<comment type="caution">
    <text evidence="1">The sequence shown here is derived from an EMBL/GenBank/DDBJ whole genome shotgun (WGS) entry which is preliminary data.</text>
</comment>
<dbReference type="AlphaFoldDB" id="A0A2N3I8F7"/>